<comment type="subcellular location">
    <subcellularLocation>
        <location evidence="1">Nucleus</location>
    </subcellularLocation>
</comment>
<dbReference type="VEuPathDB" id="FungiDB:BDEG_20074"/>
<dbReference type="eggNOG" id="KOG1601">
    <property type="taxonomic scope" value="Eukaryota"/>
</dbReference>
<evidence type="ECO:0000259" key="8">
    <source>
        <dbReference type="PROSITE" id="PS50114"/>
    </source>
</evidence>
<keyword evidence="5" id="KW-0539">Nucleus</keyword>
<dbReference type="SUPFAM" id="SSF57716">
    <property type="entry name" value="Glucocorticoid receptor-like (DNA-binding domain)"/>
    <property type="match status" value="1"/>
</dbReference>
<reference evidence="9 10" key="2">
    <citation type="submission" date="2016-05" db="EMBL/GenBank/DDBJ databases">
        <title>Lineage-specific infection strategies underlie the spectrum of fungal disease in amphibians.</title>
        <authorList>
            <person name="Cuomo C.A."/>
            <person name="Farrer R.A."/>
            <person name="James T."/>
            <person name="Longcore J."/>
            <person name="Birren B."/>
        </authorList>
    </citation>
    <scope>NUCLEOTIDE SEQUENCE [LARGE SCALE GENOMIC DNA]</scope>
    <source>
        <strain evidence="9 10">JEL423</strain>
    </source>
</reference>
<keyword evidence="2" id="KW-0479">Metal-binding</keyword>
<evidence type="ECO:0000256" key="2">
    <source>
        <dbReference type="ARBA" id="ARBA00022723"/>
    </source>
</evidence>
<dbReference type="GO" id="GO:0008270">
    <property type="term" value="F:zinc ion binding"/>
    <property type="evidence" value="ECO:0007669"/>
    <property type="project" value="UniProtKB-KW"/>
</dbReference>
<dbReference type="PANTHER" id="PTHR10071">
    <property type="entry name" value="TRANSCRIPTION FACTOR GATA FAMILY MEMBER"/>
    <property type="match status" value="1"/>
</dbReference>
<feature type="region of interest" description="Disordered" evidence="7">
    <location>
        <begin position="305"/>
        <end position="328"/>
    </location>
</feature>
<sequence length="885" mass="95100">MFDGDGLYLNTTAVRLDSTSDQMPVVDSNPVTLSETVMLFQSQQQSHSSQCQPVQQNQYCFNNVDYHLGHTSRGRLEQQGSLQTIDASAKSRATLTPPFSVQLNASSDSANLNRDLSSVLSTDIALSSAPSTRQQVTNSDMHGHSVEPTSNPNTSYSFNQSHMQTHNYTDTNQIKTNNHSLIQSQISLQPQSKSVEKIPCTNSATNNSSYPLDHSSAHHYRHRSYDRYNPYPIHAMNGSRHYVEAQRSASGNSNPIAYSETDYLHNEAFDFWLANDKTRKPNLHEKQLQPYQSPHQLLPQQQFVYPQQHQHSQNHSSQQPLSYQPLHGAHHSTYSDPYALGLGYSNSPYLNTSHVAKIIPSAALRQISGPVLNASAISSRHSLPNMFPYLTNGLSASSSITNGSALVDPATIHSRAEASHTRLGTTPDSSVSGTTLGSTVNPAMFRDVGASINHGIDMGLGMGMGILSNVGMGIASGLGMASRHNDNALSRASVVGRSSTDSLPSLCKLDTPPLATSSALCSTQDIITHGSVLASPKQALSAVDSFTPPTPSTFTLDSHSQKANVPASLVRRRSVKGAHAKTSTNATHTAEDIPPTAAEKKRIREMARNLTCFNCNTSVTPLWRRTPDRNHNLCNACGLYSKQYGKERPTNYLNKTPRKSNGNSTATTLTASAGSAVTGSSALSQQCTESLHGSSLSTALVSHGSPASVSSSKSVTACMPMSISMYTVDPEIARYSTSSSTSFSASPSHLLNSSQFAATGNISQTPFYVASPQPYTYGIEQDLGSDSDALSRQGSVHLGSVATVNPTLSPLFQVQSGTSTLSKKQSPMRPLHAVASSKTVASDTFHLLAHTLPFSSLPQRNTDGSNPENWADFDSLITSTSGLPR</sequence>
<dbReference type="STRING" id="403673.A0A177W800"/>
<feature type="compositionally biased region" description="Low complexity" evidence="7">
    <location>
        <begin position="305"/>
        <end position="319"/>
    </location>
</feature>
<dbReference type="InterPro" id="IPR000679">
    <property type="entry name" value="Znf_GATA"/>
</dbReference>
<dbReference type="Pfam" id="PF00320">
    <property type="entry name" value="GATA"/>
    <property type="match status" value="1"/>
</dbReference>
<feature type="region of interest" description="Disordered" evidence="7">
    <location>
        <begin position="856"/>
        <end position="885"/>
    </location>
</feature>
<dbReference type="PROSITE" id="PS50114">
    <property type="entry name" value="GATA_ZN_FINGER_2"/>
    <property type="match status" value="1"/>
</dbReference>
<evidence type="ECO:0000313" key="9">
    <source>
        <dbReference type="EMBL" id="OAJ35842.1"/>
    </source>
</evidence>
<feature type="compositionally biased region" description="Polar residues" evidence="7">
    <location>
        <begin position="147"/>
        <end position="160"/>
    </location>
</feature>
<dbReference type="CDD" id="cd00202">
    <property type="entry name" value="ZnF_GATA"/>
    <property type="match status" value="1"/>
</dbReference>
<feature type="region of interest" description="Disordered" evidence="7">
    <location>
        <begin position="571"/>
        <end position="590"/>
    </location>
</feature>
<dbReference type="PANTHER" id="PTHR10071:SF281">
    <property type="entry name" value="BOX A-BINDING FACTOR-RELATED"/>
    <property type="match status" value="1"/>
</dbReference>
<feature type="compositionally biased region" description="Polar residues" evidence="7">
    <location>
        <begin position="856"/>
        <end position="868"/>
    </location>
</feature>
<evidence type="ECO:0000256" key="1">
    <source>
        <dbReference type="ARBA" id="ARBA00004123"/>
    </source>
</evidence>
<accession>A0A177W800</accession>
<keyword evidence="4" id="KW-0862">Zinc</keyword>
<protein>
    <recommendedName>
        <fullName evidence="8">GATA-type domain-containing protein</fullName>
    </recommendedName>
</protein>
<dbReference type="InterPro" id="IPR013088">
    <property type="entry name" value="Znf_NHR/GATA"/>
</dbReference>
<dbReference type="GO" id="GO:0000122">
    <property type="term" value="P:negative regulation of transcription by RNA polymerase II"/>
    <property type="evidence" value="ECO:0007669"/>
    <property type="project" value="TreeGrafter"/>
</dbReference>
<organism evidence="9 10">
    <name type="scientific">Batrachochytrium dendrobatidis (strain JEL423)</name>
    <dbReference type="NCBI Taxonomy" id="403673"/>
    <lineage>
        <taxon>Eukaryota</taxon>
        <taxon>Fungi</taxon>
        <taxon>Fungi incertae sedis</taxon>
        <taxon>Chytridiomycota</taxon>
        <taxon>Chytridiomycota incertae sedis</taxon>
        <taxon>Chytridiomycetes</taxon>
        <taxon>Rhizophydiales</taxon>
        <taxon>Rhizophydiales incertae sedis</taxon>
        <taxon>Batrachochytrium</taxon>
    </lineage>
</organism>
<feature type="region of interest" description="Disordered" evidence="7">
    <location>
        <begin position="127"/>
        <end position="160"/>
    </location>
</feature>
<gene>
    <name evidence="9" type="ORF">BDEG_20074</name>
</gene>
<dbReference type="SMART" id="SM00401">
    <property type="entry name" value="ZnF_GATA"/>
    <property type="match status" value="1"/>
</dbReference>
<evidence type="ECO:0000256" key="6">
    <source>
        <dbReference type="PROSITE-ProRule" id="PRU00094"/>
    </source>
</evidence>
<evidence type="ECO:0000256" key="3">
    <source>
        <dbReference type="ARBA" id="ARBA00022771"/>
    </source>
</evidence>
<dbReference type="OrthoDB" id="515401at2759"/>
<evidence type="ECO:0000256" key="4">
    <source>
        <dbReference type="ARBA" id="ARBA00022833"/>
    </source>
</evidence>
<dbReference type="GO" id="GO:0000978">
    <property type="term" value="F:RNA polymerase II cis-regulatory region sequence-specific DNA binding"/>
    <property type="evidence" value="ECO:0007669"/>
    <property type="project" value="TreeGrafter"/>
</dbReference>
<dbReference type="Gene3D" id="3.30.50.10">
    <property type="entry name" value="Erythroid Transcription Factor GATA-1, subunit A"/>
    <property type="match status" value="1"/>
</dbReference>
<dbReference type="GO" id="GO:0000981">
    <property type="term" value="F:DNA-binding transcription factor activity, RNA polymerase II-specific"/>
    <property type="evidence" value="ECO:0007669"/>
    <property type="project" value="TreeGrafter"/>
</dbReference>
<dbReference type="GO" id="GO:0045944">
    <property type="term" value="P:positive regulation of transcription by RNA polymerase II"/>
    <property type="evidence" value="ECO:0007669"/>
    <property type="project" value="TreeGrafter"/>
</dbReference>
<dbReference type="Proteomes" id="UP000077115">
    <property type="component" value="Unassembled WGS sequence"/>
</dbReference>
<evidence type="ECO:0000256" key="7">
    <source>
        <dbReference type="SAM" id="MobiDB-lite"/>
    </source>
</evidence>
<proteinExistence type="predicted"/>
<name>A0A177W800_BATDL</name>
<dbReference type="FunFam" id="3.30.50.10:FF:000112">
    <property type="entry name" value="GATA zinc finger domain-containing protein C1393.08"/>
    <property type="match status" value="1"/>
</dbReference>
<dbReference type="EMBL" id="DS022300">
    <property type="protein sequence ID" value="OAJ35842.1"/>
    <property type="molecule type" value="Genomic_DNA"/>
</dbReference>
<dbReference type="AlphaFoldDB" id="A0A177W800"/>
<evidence type="ECO:0000256" key="5">
    <source>
        <dbReference type="ARBA" id="ARBA00023242"/>
    </source>
</evidence>
<feature type="compositionally biased region" description="Polar residues" evidence="7">
    <location>
        <begin position="127"/>
        <end position="140"/>
    </location>
</feature>
<dbReference type="GO" id="GO:0005634">
    <property type="term" value="C:nucleus"/>
    <property type="evidence" value="ECO:0007669"/>
    <property type="project" value="UniProtKB-SubCell"/>
</dbReference>
<dbReference type="InterPro" id="IPR039355">
    <property type="entry name" value="Transcription_factor_GATA"/>
</dbReference>
<keyword evidence="3 6" id="KW-0863">Zinc-finger</keyword>
<dbReference type="PROSITE" id="PS00344">
    <property type="entry name" value="GATA_ZN_FINGER_1"/>
    <property type="match status" value="1"/>
</dbReference>
<feature type="domain" description="GATA-type" evidence="8">
    <location>
        <begin position="606"/>
        <end position="660"/>
    </location>
</feature>
<reference evidence="9 10" key="1">
    <citation type="submission" date="2006-10" db="EMBL/GenBank/DDBJ databases">
        <title>The Genome Sequence of Batrachochytrium dendrobatidis JEL423.</title>
        <authorList>
            <consortium name="The Broad Institute Genome Sequencing Platform"/>
            <person name="Birren B."/>
            <person name="Lander E."/>
            <person name="Galagan J."/>
            <person name="Cuomo C."/>
            <person name="Devon K."/>
            <person name="Jaffe D."/>
            <person name="Butler J."/>
            <person name="Alvarez P."/>
            <person name="Gnerre S."/>
            <person name="Grabherr M."/>
            <person name="Kleber M."/>
            <person name="Mauceli E."/>
            <person name="Brockman W."/>
            <person name="Young S."/>
            <person name="LaButti K."/>
            <person name="Sykes S."/>
            <person name="DeCaprio D."/>
            <person name="Crawford M."/>
            <person name="Koehrsen M."/>
            <person name="Engels R."/>
            <person name="Montgomery P."/>
            <person name="Pearson M."/>
            <person name="Howarth C."/>
            <person name="Larson L."/>
            <person name="White J."/>
            <person name="O'Leary S."/>
            <person name="Kodira C."/>
            <person name="Zeng Q."/>
            <person name="Yandava C."/>
            <person name="Alvarado L."/>
            <person name="Longcore J."/>
            <person name="James T."/>
        </authorList>
    </citation>
    <scope>NUCLEOTIDE SEQUENCE [LARGE SCALE GENOMIC DNA]</scope>
    <source>
        <strain evidence="9 10">JEL423</strain>
    </source>
</reference>
<evidence type="ECO:0000313" key="10">
    <source>
        <dbReference type="Proteomes" id="UP000077115"/>
    </source>
</evidence>
<feature type="compositionally biased region" description="Polar residues" evidence="7">
    <location>
        <begin position="876"/>
        <end position="885"/>
    </location>
</feature>